<gene>
    <name evidence="1" type="ORF">HMPREF9193_01143</name>
</gene>
<proteinExistence type="predicted"/>
<protein>
    <submittedName>
        <fullName evidence="1">Uncharacterized protein</fullName>
    </submittedName>
</protein>
<accession>A0ABN0NYV4</accession>
<dbReference type="Proteomes" id="UP000016649">
    <property type="component" value="Unassembled WGS sequence"/>
</dbReference>
<reference evidence="1 2" key="1">
    <citation type="submission" date="2013-08" db="EMBL/GenBank/DDBJ databases">
        <authorList>
            <person name="Weinstock G."/>
            <person name="Sodergren E."/>
            <person name="Wylie T."/>
            <person name="Fulton L."/>
            <person name="Fulton R."/>
            <person name="Fronick C."/>
            <person name="O'Laughlin M."/>
            <person name="Godfrey J."/>
            <person name="Miner T."/>
            <person name="Herter B."/>
            <person name="Appelbaum E."/>
            <person name="Cordes M."/>
            <person name="Lek S."/>
            <person name="Wollam A."/>
            <person name="Pepin K.H."/>
            <person name="Palsikar V.B."/>
            <person name="Mitreva M."/>
            <person name="Wilson R.K."/>
        </authorList>
    </citation>
    <scope>NUCLEOTIDE SEQUENCE [LARGE SCALE GENOMIC DNA]</scope>
    <source>
        <strain evidence="1 2">ATCC 700332</strain>
    </source>
</reference>
<evidence type="ECO:0000313" key="2">
    <source>
        <dbReference type="Proteomes" id="UP000016649"/>
    </source>
</evidence>
<name>A0ABN0NYV4_TRELE</name>
<keyword evidence="2" id="KW-1185">Reference proteome</keyword>
<organism evidence="1 2">
    <name type="scientific">Treponema lecithinolyticum ATCC 700332</name>
    <dbReference type="NCBI Taxonomy" id="1321815"/>
    <lineage>
        <taxon>Bacteria</taxon>
        <taxon>Pseudomonadati</taxon>
        <taxon>Spirochaetota</taxon>
        <taxon>Spirochaetia</taxon>
        <taxon>Spirochaetales</taxon>
        <taxon>Treponemataceae</taxon>
        <taxon>Treponema</taxon>
    </lineage>
</organism>
<dbReference type="EMBL" id="AWVH01000030">
    <property type="protein sequence ID" value="ERJ93143.1"/>
    <property type="molecule type" value="Genomic_DNA"/>
</dbReference>
<evidence type="ECO:0000313" key="1">
    <source>
        <dbReference type="EMBL" id="ERJ93143.1"/>
    </source>
</evidence>
<comment type="caution">
    <text evidence="1">The sequence shown here is derived from an EMBL/GenBank/DDBJ whole genome shotgun (WGS) entry which is preliminary data.</text>
</comment>
<sequence length="61" mass="6356">MDKNMKLAIGFRGDLNLTAQAVPLQEGYLKIGGIVDSSADKGLKFGVVVSATPADVSIHTP</sequence>